<feature type="transmembrane region" description="Helical" evidence="1">
    <location>
        <begin position="48"/>
        <end position="69"/>
    </location>
</feature>
<evidence type="ECO:0000313" key="3">
    <source>
        <dbReference type="Proteomes" id="UP000288293"/>
    </source>
</evidence>
<feature type="transmembrane region" description="Helical" evidence="1">
    <location>
        <begin position="6"/>
        <end position="27"/>
    </location>
</feature>
<keyword evidence="1" id="KW-0472">Membrane</keyword>
<proteinExistence type="predicted"/>
<sequence length="128" mass="15045">MITLVYLLFVIAAVGEFFLFGMQRTLLAIAYRRKVDGQYLCRQLLPEWFRYIWGVRGLQLLLLLFIMLLSGWKTAFYTLCVTLLLSSFLPVPFTRYYSDIFHRQARRVRVKDEAAGRELKVILKSEGI</sequence>
<name>A0A432W5Q7_9GAMM</name>
<dbReference type="Proteomes" id="UP000288293">
    <property type="component" value="Unassembled WGS sequence"/>
</dbReference>
<keyword evidence="1" id="KW-1133">Transmembrane helix</keyword>
<keyword evidence="1" id="KW-0812">Transmembrane</keyword>
<dbReference type="EMBL" id="PIPL01000001">
    <property type="protein sequence ID" value="RUO25309.1"/>
    <property type="molecule type" value="Genomic_DNA"/>
</dbReference>
<organism evidence="2 3">
    <name type="scientific">Aliidiomarina minuta</name>
    <dbReference type="NCBI Taxonomy" id="880057"/>
    <lineage>
        <taxon>Bacteria</taxon>
        <taxon>Pseudomonadati</taxon>
        <taxon>Pseudomonadota</taxon>
        <taxon>Gammaproteobacteria</taxon>
        <taxon>Alteromonadales</taxon>
        <taxon>Idiomarinaceae</taxon>
        <taxon>Aliidiomarina</taxon>
    </lineage>
</organism>
<dbReference type="AlphaFoldDB" id="A0A432W5Q7"/>
<keyword evidence="3" id="KW-1185">Reference proteome</keyword>
<gene>
    <name evidence="2" type="ORF">CWE09_00810</name>
</gene>
<comment type="caution">
    <text evidence="2">The sequence shown here is derived from an EMBL/GenBank/DDBJ whole genome shotgun (WGS) entry which is preliminary data.</text>
</comment>
<reference evidence="2 3" key="1">
    <citation type="journal article" date="2011" name="Front. Microbiol.">
        <title>Genomic signatures of strain selection and enhancement in Bacillus atrophaeus var. globigii, a historical biowarfare simulant.</title>
        <authorList>
            <person name="Gibbons H.S."/>
            <person name="Broomall S.M."/>
            <person name="McNew L.A."/>
            <person name="Daligault H."/>
            <person name="Chapman C."/>
            <person name="Bruce D."/>
            <person name="Karavis M."/>
            <person name="Krepps M."/>
            <person name="McGregor P.A."/>
            <person name="Hong C."/>
            <person name="Park K.H."/>
            <person name="Akmal A."/>
            <person name="Feldman A."/>
            <person name="Lin J.S."/>
            <person name="Chang W.E."/>
            <person name="Higgs B.W."/>
            <person name="Demirev P."/>
            <person name="Lindquist J."/>
            <person name="Liem A."/>
            <person name="Fochler E."/>
            <person name="Read T.D."/>
            <person name="Tapia R."/>
            <person name="Johnson S."/>
            <person name="Bishop-Lilly K.A."/>
            <person name="Detter C."/>
            <person name="Han C."/>
            <person name="Sozhamannan S."/>
            <person name="Rosenzweig C.N."/>
            <person name="Skowronski E.W."/>
        </authorList>
    </citation>
    <scope>NUCLEOTIDE SEQUENCE [LARGE SCALE GENOMIC DNA]</scope>
    <source>
        <strain evidence="2 3">MLST1</strain>
    </source>
</reference>
<feature type="transmembrane region" description="Helical" evidence="1">
    <location>
        <begin position="75"/>
        <end position="97"/>
    </location>
</feature>
<evidence type="ECO:0000256" key="1">
    <source>
        <dbReference type="SAM" id="Phobius"/>
    </source>
</evidence>
<evidence type="ECO:0000313" key="2">
    <source>
        <dbReference type="EMBL" id="RUO25309.1"/>
    </source>
</evidence>
<protein>
    <submittedName>
        <fullName evidence="2">Uncharacterized protein</fullName>
    </submittedName>
</protein>
<accession>A0A432W5Q7</accession>